<keyword evidence="3" id="KW-1185">Reference proteome</keyword>
<reference evidence="3" key="1">
    <citation type="journal article" date="2019" name="Int. J. Syst. Evol. Microbiol.">
        <title>The Global Catalogue of Microorganisms (GCM) 10K type strain sequencing project: providing services to taxonomists for standard genome sequencing and annotation.</title>
        <authorList>
            <consortium name="The Broad Institute Genomics Platform"/>
            <consortium name="The Broad Institute Genome Sequencing Center for Infectious Disease"/>
            <person name="Wu L."/>
            <person name="Ma J."/>
        </authorList>
    </citation>
    <scope>NUCLEOTIDE SEQUENCE [LARGE SCALE GENOMIC DNA]</scope>
    <source>
        <strain evidence="3">JCM 16904</strain>
    </source>
</reference>
<dbReference type="SUPFAM" id="SSF51182">
    <property type="entry name" value="RmlC-like cupins"/>
    <property type="match status" value="1"/>
</dbReference>
<dbReference type="EMBL" id="BAAAZP010000016">
    <property type="protein sequence ID" value="GAA3650333.1"/>
    <property type="molecule type" value="Genomic_DNA"/>
</dbReference>
<dbReference type="CDD" id="cd02210">
    <property type="entry name" value="cupin_BLR2406-like"/>
    <property type="match status" value="1"/>
</dbReference>
<sequence>MSDTFAGKQVRIARHGTLDDDTVQTPGLIRNVAFDGRNPDAEHLSAFLSVVRPGAVTAAHHHGDQETVLYVVSGRSRFRWGERLEHAAEAGPGDFVFVPSHLIHQEINASTEFETVWAVVRSGVNPVVVNLPELDAYIEHAAIEYTTPQ</sequence>
<gene>
    <name evidence="2" type="ORF">GCM10022224_011440</name>
</gene>
<dbReference type="PANTHER" id="PTHR40112">
    <property type="entry name" value="H2HPP ISOMERASE"/>
    <property type="match status" value="1"/>
</dbReference>
<dbReference type="InterPro" id="IPR011051">
    <property type="entry name" value="RmlC_Cupin_sf"/>
</dbReference>
<dbReference type="PANTHER" id="PTHR40112:SF1">
    <property type="entry name" value="H2HPP ISOMERASE"/>
    <property type="match status" value="1"/>
</dbReference>
<dbReference type="Proteomes" id="UP001500902">
    <property type="component" value="Unassembled WGS sequence"/>
</dbReference>
<proteinExistence type="predicted"/>
<name>A0ABP7B5W9_9ACTN</name>
<dbReference type="InterPro" id="IPR013096">
    <property type="entry name" value="Cupin_2"/>
</dbReference>
<evidence type="ECO:0000313" key="2">
    <source>
        <dbReference type="EMBL" id="GAA3650333.1"/>
    </source>
</evidence>
<dbReference type="InterPro" id="IPR014710">
    <property type="entry name" value="RmlC-like_jellyroll"/>
</dbReference>
<dbReference type="Pfam" id="PF07883">
    <property type="entry name" value="Cupin_2"/>
    <property type="match status" value="1"/>
</dbReference>
<organism evidence="2 3">
    <name type="scientific">Nonomuraea antimicrobica</name>
    <dbReference type="NCBI Taxonomy" id="561173"/>
    <lineage>
        <taxon>Bacteria</taxon>
        <taxon>Bacillati</taxon>
        <taxon>Actinomycetota</taxon>
        <taxon>Actinomycetes</taxon>
        <taxon>Streptosporangiales</taxon>
        <taxon>Streptosporangiaceae</taxon>
        <taxon>Nonomuraea</taxon>
    </lineage>
</organism>
<comment type="caution">
    <text evidence="2">The sequence shown here is derived from an EMBL/GenBank/DDBJ whole genome shotgun (WGS) entry which is preliminary data.</text>
</comment>
<evidence type="ECO:0000313" key="3">
    <source>
        <dbReference type="Proteomes" id="UP001500902"/>
    </source>
</evidence>
<dbReference type="Gene3D" id="2.60.120.10">
    <property type="entry name" value="Jelly Rolls"/>
    <property type="match status" value="1"/>
</dbReference>
<protein>
    <submittedName>
        <fullName evidence="2">Cupin domain-containing protein</fullName>
    </submittedName>
</protein>
<dbReference type="InterPro" id="IPR052535">
    <property type="entry name" value="Bacilysin_H2HPP_isomerase"/>
</dbReference>
<dbReference type="RefSeq" id="WP_344873688.1">
    <property type="nucleotide sequence ID" value="NZ_BAAAZP010000016.1"/>
</dbReference>
<evidence type="ECO:0000259" key="1">
    <source>
        <dbReference type="Pfam" id="PF07883"/>
    </source>
</evidence>
<feature type="domain" description="Cupin type-2" evidence="1">
    <location>
        <begin position="48"/>
        <end position="120"/>
    </location>
</feature>
<accession>A0ABP7B5W9</accession>